<keyword evidence="1" id="KW-0963">Cytoplasm</keyword>
<keyword evidence="7" id="KW-0804">Transcription</keyword>
<evidence type="ECO:0000256" key="5">
    <source>
        <dbReference type="ARBA" id="ARBA00023157"/>
    </source>
</evidence>
<evidence type="ECO:0000256" key="4">
    <source>
        <dbReference type="ARBA" id="ARBA00023125"/>
    </source>
</evidence>
<evidence type="ECO:0000256" key="1">
    <source>
        <dbReference type="ARBA" id="ARBA00022490"/>
    </source>
</evidence>
<dbReference type="Proteomes" id="UP000283709">
    <property type="component" value="Unassembled WGS sequence"/>
</dbReference>
<dbReference type="GO" id="GO:0045893">
    <property type="term" value="P:positive regulation of DNA-templated transcription"/>
    <property type="evidence" value="ECO:0007669"/>
    <property type="project" value="InterPro"/>
</dbReference>
<keyword evidence="6" id="KW-0010">Activator</keyword>
<comment type="caution">
    <text evidence="9">The sequence shown here is derived from an EMBL/GenBank/DDBJ whole genome shotgun (WGS) entry which is preliminary data.</text>
</comment>
<keyword evidence="4" id="KW-0238">DNA-binding</keyword>
<dbReference type="EMBL" id="MCAS01000001">
    <property type="protein sequence ID" value="RKF51027.1"/>
    <property type="molecule type" value="Genomic_DNA"/>
</dbReference>
<keyword evidence="3" id="KW-0805">Transcription regulation</keyword>
<dbReference type="Gene3D" id="1.10.4000.10">
    <property type="entry name" value="Flagellar transcriptional activator FlhD"/>
    <property type="match status" value="1"/>
</dbReference>
<evidence type="ECO:0000256" key="6">
    <source>
        <dbReference type="ARBA" id="ARBA00023159"/>
    </source>
</evidence>
<dbReference type="SUPFAM" id="SSF63592">
    <property type="entry name" value="Flagellar transcriptional activator FlhD"/>
    <property type="match status" value="1"/>
</dbReference>
<evidence type="ECO:0000256" key="7">
    <source>
        <dbReference type="ARBA" id="ARBA00023163"/>
    </source>
</evidence>
<sequence length="77" mass="8552">MEEESDISDAIAKFNLSYLLLAQRMLREDRESGKRMLGVSDVLAGRICSLTSAEMEVLAQTEELVCQLRVHVAPGRA</sequence>
<gene>
    <name evidence="9" type="ORF">BCY88_02440</name>
</gene>
<keyword evidence="9" id="KW-0969">Cilium</keyword>
<reference evidence="9 10" key="1">
    <citation type="submission" date="2016-07" db="EMBL/GenBank/DDBJ databases">
        <title>Genome analysis of Burkholderia fungorum ES3-20.</title>
        <authorList>
            <person name="Xu D."/>
            <person name="Yao R."/>
            <person name="Zheng S."/>
        </authorList>
    </citation>
    <scope>NUCLEOTIDE SEQUENCE [LARGE SCALE GENOMIC DNA]</scope>
    <source>
        <strain evidence="9 10">ES3-20</strain>
    </source>
</reference>
<evidence type="ECO:0000256" key="3">
    <source>
        <dbReference type="ARBA" id="ARBA00023015"/>
    </source>
</evidence>
<keyword evidence="2" id="KW-1005">Bacterial flagellum biogenesis</keyword>
<evidence type="ECO:0000256" key="2">
    <source>
        <dbReference type="ARBA" id="ARBA00022795"/>
    </source>
</evidence>
<dbReference type="GO" id="GO:0044780">
    <property type="term" value="P:bacterial-type flagellum assembly"/>
    <property type="evidence" value="ECO:0007669"/>
    <property type="project" value="InterPro"/>
</dbReference>
<evidence type="ECO:0000313" key="9">
    <source>
        <dbReference type="EMBL" id="RKF51027.1"/>
    </source>
</evidence>
<dbReference type="InterPro" id="IPR036194">
    <property type="entry name" value="FlhD_sf"/>
</dbReference>
<protein>
    <submittedName>
        <fullName evidence="9">Flagellar transcriptional regulator FlhD</fullName>
    </submittedName>
</protein>
<keyword evidence="9" id="KW-0282">Flagellum</keyword>
<accession>A0A3R7EAS7</accession>
<dbReference type="Pfam" id="PF05247">
    <property type="entry name" value="FlhD"/>
    <property type="match status" value="1"/>
</dbReference>
<organism evidence="9 10">
    <name type="scientific">Paraburkholderia fungorum</name>
    <dbReference type="NCBI Taxonomy" id="134537"/>
    <lineage>
        <taxon>Bacteria</taxon>
        <taxon>Pseudomonadati</taxon>
        <taxon>Pseudomonadota</taxon>
        <taxon>Betaproteobacteria</taxon>
        <taxon>Burkholderiales</taxon>
        <taxon>Burkholderiaceae</taxon>
        <taxon>Paraburkholderia</taxon>
    </lineage>
</organism>
<name>A0A3R7EAS7_9BURK</name>
<dbReference type="AlphaFoldDB" id="A0A3R7EAS7"/>
<evidence type="ECO:0000313" key="10">
    <source>
        <dbReference type="Proteomes" id="UP000283709"/>
    </source>
</evidence>
<proteinExistence type="predicted"/>
<dbReference type="GO" id="GO:0003677">
    <property type="term" value="F:DNA binding"/>
    <property type="evidence" value="ECO:0007669"/>
    <property type="project" value="UniProtKB-KW"/>
</dbReference>
<comment type="function">
    <text evidence="8">Functions in complex with FlhC as a master transcriptional regulator that regulates transcription of several flagellar and non-flagellar operons by binding to their promoter region. Activates expression of class 2 flagellar genes, including fliA, which is a flagellum-specific sigma factor that turns on the class 3 genes. Also regulates genes whose products function in a variety of physiological pathways.</text>
</comment>
<dbReference type="InterPro" id="IPR023559">
    <property type="entry name" value="Flagellar_FlhD"/>
</dbReference>
<dbReference type="OrthoDB" id="9133286at2"/>
<keyword evidence="5" id="KW-1015">Disulfide bond</keyword>
<evidence type="ECO:0000256" key="8">
    <source>
        <dbReference type="ARBA" id="ARBA00025431"/>
    </source>
</evidence>
<keyword evidence="9" id="KW-0966">Cell projection</keyword>